<keyword evidence="1" id="KW-0812">Transmembrane</keyword>
<gene>
    <name evidence="2" type="ORF">Ga0609869_002132</name>
</gene>
<evidence type="ECO:0000313" key="3">
    <source>
        <dbReference type="Proteomes" id="UP001560019"/>
    </source>
</evidence>
<sequence>MIGRDSRDDIDGYGPWPWIGGLVLAGVIAALMFVLATPIS</sequence>
<keyword evidence="1" id="KW-1133">Transmembrane helix</keyword>
<evidence type="ECO:0000256" key="1">
    <source>
        <dbReference type="SAM" id="Phobius"/>
    </source>
</evidence>
<name>A0ABV3XUM1_9RHOB</name>
<protein>
    <recommendedName>
        <fullName evidence="4">Dihydroxy-acid dehydratase</fullName>
    </recommendedName>
</protein>
<accession>A0ABV3XUM1</accession>
<reference evidence="2 3" key="1">
    <citation type="submission" date="2024-06" db="EMBL/GenBank/DDBJ databases">
        <title>Genome of Rhodovulum iodosum, a marine photoferrotroph.</title>
        <authorList>
            <person name="Bianchini G."/>
            <person name="Nikeleit V."/>
            <person name="Kappler A."/>
            <person name="Bryce C."/>
            <person name="Sanchez-Baracaldo P."/>
        </authorList>
    </citation>
    <scope>NUCLEOTIDE SEQUENCE [LARGE SCALE GENOMIC DNA]</scope>
    <source>
        <strain evidence="2 3">UT/N1</strain>
    </source>
</reference>
<organism evidence="2 3">
    <name type="scientific">Rhodovulum iodosum</name>
    <dbReference type="NCBI Taxonomy" id="68291"/>
    <lineage>
        <taxon>Bacteria</taxon>
        <taxon>Pseudomonadati</taxon>
        <taxon>Pseudomonadota</taxon>
        <taxon>Alphaproteobacteria</taxon>
        <taxon>Rhodobacterales</taxon>
        <taxon>Paracoccaceae</taxon>
        <taxon>Rhodovulum</taxon>
    </lineage>
</organism>
<dbReference type="RefSeq" id="WP_125407059.1">
    <property type="nucleotide sequence ID" value="NZ_JBEHHI010000002.1"/>
</dbReference>
<evidence type="ECO:0000313" key="2">
    <source>
        <dbReference type="EMBL" id="MEX5728779.1"/>
    </source>
</evidence>
<dbReference type="Proteomes" id="UP001560019">
    <property type="component" value="Unassembled WGS sequence"/>
</dbReference>
<evidence type="ECO:0008006" key="4">
    <source>
        <dbReference type="Google" id="ProtNLM"/>
    </source>
</evidence>
<keyword evidence="1" id="KW-0472">Membrane</keyword>
<feature type="transmembrane region" description="Helical" evidence="1">
    <location>
        <begin position="16"/>
        <end position="36"/>
    </location>
</feature>
<comment type="caution">
    <text evidence="2">The sequence shown here is derived from an EMBL/GenBank/DDBJ whole genome shotgun (WGS) entry which is preliminary data.</text>
</comment>
<dbReference type="EMBL" id="JBEHHI010000002">
    <property type="protein sequence ID" value="MEX5728779.1"/>
    <property type="molecule type" value="Genomic_DNA"/>
</dbReference>
<keyword evidence="3" id="KW-1185">Reference proteome</keyword>
<proteinExistence type="predicted"/>